<proteinExistence type="inferred from homology"/>
<gene>
    <name evidence="4" type="ORF">GCM10009810_13040</name>
</gene>
<dbReference type="RefSeq" id="WP_344063810.1">
    <property type="nucleotide sequence ID" value="NZ_BAAAPN010000034.1"/>
</dbReference>
<dbReference type="Gene3D" id="3.30.70.1880">
    <property type="entry name" value="Protein of unknown function DUF881"/>
    <property type="match status" value="1"/>
</dbReference>
<comment type="caution">
    <text evidence="4">The sequence shown here is derived from an EMBL/GenBank/DDBJ whole genome shotgun (WGS) entry which is preliminary data.</text>
</comment>
<keyword evidence="3" id="KW-0812">Transmembrane</keyword>
<reference evidence="4 5" key="1">
    <citation type="journal article" date="2019" name="Int. J. Syst. Evol. Microbiol.">
        <title>The Global Catalogue of Microorganisms (GCM) 10K type strain sequencing project: providing services to taxonomists for standard genome sequencing and annotation.</title>
        <authorList>
            <consortium name="The Broad Institute Genomics Platform"/>
            <consortium name="The Broad Institute Genome Sequencing Center for Infectious Disease"/>
            <person name="Wu L."/>
            <person name="Ma J."/>
        </authorList>
    </citation>
    <scope>NUCLEOTIDE SEQUENCE [LARGE SCALE GENOMIC DNA]</scope>
    <source>
        <strain evidence="4 5">JCM 15591</strain>
    </source>
</reference>
<protein>
    <submittedName>
        <fullName evidence="4">DUF881 domain-containing protein</fullName>
    </submittedName>
</protein>
<keyword evidence="3" id="KW-1133">Transmembrane helix</keyword>
<evidence type="ECO:0000256" key="2">
    <source>
        <dbReference type="SAM" id="MobiDB-lite"/>
    </source>
</evidence>
<evidence type="ECO:0000313" key="5">
    <source>
        <dbReference type="Proteomes" id="UP001501475"/>
    </source>
</evidence>
<keyword evidence="5" id="KW-1185">Reference proteome</keyword>
<dbReference type="EMBL" id="BAAAPN010000034">
    <property type="protein sequence ID" value="GAA1754629.1"/>
    <property type="molecule type" value="Genomic_DNA"/>
</dbReference>
<evidence type="ECO:0000256" key="1">
    <source>
        <dbReference type="ARBA" id="ARBA00009108"/>
    </source>
</evidence>
<name>A0ABN2KFC0_9MICO</name>
<comment type="similarity">
    <text evidence="1">Belongs to the UPF0749 family.</text>
</comment>
<feature type="region of interest" description="Disordered" evidence="2">
    <location>
        <begin position="1"/>
        <end position="20"/>
    </location>
</feature>
<accession>A0ABN2KFC0</accession>
<organism evidence="4 5">
    <name type="scientific">Nostocoides vanveenii</name>
    <dbReference type="NCBI Taxonomy" id="330835"/>
    <lineage>
        <taxon>Bacteria</taxon>
        <taxon>Bacillati</taxon>
        <taxon>Actinomycetota</taxon>
        <taxon>Actinomycetes</taxon>
        <taxon>Micrococcales</taxon>
        <taxon>Intrasporangiaceae</taxon>
        <taxon>Nostocoides</taxon>
    </lineage>
</organism>
<dbReference type="Proteomes" id="UP001501475">
    <property type="component" value="Unassembled WGS sequence"/>
</dbReference>
<evidence type="ECO:0000256" key="3">
    <source>
        <dbReference type="SAM" id="Phobius"/>
    </source>
</evidence>
<dbReference type="PANTHER" id="PTHR37313">
    <property type="entry name" value="UPF0749 PROTEIN RV1825"/>
    <property type="match status" value="1"/>
</dbReference>
<dbReference type="PANTHER" id="PTHR37313:SF2">
    <property type="entry name" value="UPF0749 PROTEIN YLXX"/>
    <property type="match status" value="1"/>
</dbReference>
<sequence length="261" mass="27003">MPIDDSASAPPTPPAGDDRGAWRRLIRMGGPRPTRANLLALCLALLLGFAIATQVRQTRSQGLETLREQDLVGILDTVTQEGVRLGVQLRELERTQDRLASGADSEAAALALTKSRADSLAILAGTVPAQGPGIKMTITDPQGKVGATLLLDTLQELRDAGAEVVQIGDVRVVAQTFFTESDGAVSVSGTSVSAPYTFLVIGDAQTLSSAMGIPGGVQESVRNAGGEVTIVPVESVQITAVVTPSTPRFAEPVPSPSPTSG</sequence>
<dbReference type="InterPro" id="IPR010273">
    <property type="entry name" value="DUF881"/>
</dbReference>
<feature type="transmembrane region" description="Helical" evidence="3">
    <location>
        <begin position="36"/>
        <end position="55"/>
    </location>
</feature>
<keyword evidence="3" id="KW-0472">Membrane</keyword>
<evidence type="ECO:0000313" key="4">
    <source>
        <dbReference type="EMBL" id="GAA1754629.1"/>
    </source>
</evidence>
<dbReference type="Pfam" id="PF05949">
    <property type="entry name" value="DUF881"/>
    <property type="match status" value="1"/>
</dbReference>